<evidence type="ECO:0000313" key="1">
    <source>
        <dbReference type="Proteomes" id="UP000887566"/>
    </source>
</evidence>
<dbReference type="AlphaFoldDB" id="A0A914WRH3"/>
<sequence length="94" mass="10458">MQDIELVSQIATLKWLAGGDTEGSRQLITAITAGRVGLELFERITRSNELDQLQAQVALKIADYVNKHPRASEDELVRVVRAELAAFRQAVQLL</sequence>
<organism evidence="1 2">
    <name type="scientific">Plectus sambesii</name>
    <dbReference type="NCBI Taxonomy" id="2011161"/>
    <lineage>
        <taxon>Eukaryota</taxon>
        <taxon>Metazoa</taxon>
        <taxon>Ecdysozoa</taxon>
        <taxon>Nematoda</taxon>
        <taxon>Chromadorea</taxon>
        <taxon>Plectida</taxon>
        <taxon>Plectina</taxon>
        <taxon>Plectoidea</taxon>
        <taxon>Plectidae</taxon>
        <taxon>Plectus</taxon>
    </lineage>
</organism>
<accession>A0A914WRH3</accession>
<proteinExistence type="predicted"/>
<reference evidence="2" key="1">
    <citation type="submission" date="2022-11" db="UniProtKB">
        <authorList>
            <consortium name="WormBaseParasite"/>
        </authorList>
    </citation>
    <scope>IDENTIFICATION</scope>
</reference>
<name>A0A914WRH3_9BILA</name>
<keyword evidence="1" id="KW-1185">Reference proteome</keyword>
<dbReference type="Proteomes" id="UP000887566">
    <property type="component" value="Unplaced"/>
</dbReference>
<evidence type="ECO:0000313" key="2">
    <source>
        <dbReference type="WBParaSite" id="PSAMB.scaffold4636size13999.g24839.t1"/>
    </source>
</evidence>
<dbReference type="WBParaSite" id="PSAMB.scaffold4636size13999.g24839.t1">
    <property type="protein sequence ID" value="PSAMB.scaffold4636size13999.g24839.t1"/>
    <property type="gene ID" value="PSAMB.scaffold4636size13999.g24839"/>
</dbReference>
<protein>
    <submittedName>
        <fullName evidence="2">Uncharacterized protein</fullName>
    </submittedName>
</protein>